<evidence type="ECO:0000313" key="14">
    <source>
        <dbReference type="EMBL" id="KAH0819714.1"/>
    </source>
</evidence>
<keyword evidence="15" id="KW-1185">Reference proteome</keyword>
<evidence type="ECO:0000256" key="10">
    <source>
        <dbReference type="ARBA" id="ARBA00023277"/>
    </source>
</evidence>
<keyword evidence="6" id="KW-0418">Kinase</keyword>
<keyword evidence="8" id="KW-0067">ATP-binding</keyword>
<organism evidence="14 15">
    <name type="scientific">Tenebrio molitor</name>
    <name type="common">Yellow mealworm beetle</name>
    <dbReference type="NCBI Taxonomy" id="7067"/>
    <lineage>
        <taxon>Eukaryota</taxon>
        <taxon>Metazoa</taxon>
        <taxon>Ecdysozoa</taxon>
        <taxon>Arthropoda</taxon>
        <taxon>Hexapoda</taxon>
        <taxon>Insecta</taxon>
        <taxon>Pterygota</taxon>
        <taxon>Neoptera</taxon>
        <taxon>Endopterygota</taxon>
        <taxon>Coleoptera</taxon>
        <taxon>Polyphaga</taxon>
        <taxon>Cucujiformia</taxon>
        <taxon>Tenebrionidae</taxon>
        <taxon>Tenebrio</taxon>
    </lineage>
</organism>
<keyword evidence="9" id="KW-0460">Magnesium</keyword>
<comment type="caution">
    <text evidence="14">The sequence shown here is derived from an EMBL/GenBank/DDBJ whole genome shotgun (WGS) entry which is preliminary data.</text>
</comment>
<evidence type="ECO:0000256" key="6">
    <source>
        <dbReference type="ARBA" id="ARBA00022777"/>
    </source>
</evidence>
<accession>A0A8J6LEC7</accession>
<dbReference type="Proteomes" id="UP000719412">
    <property type="component" value="Unassembled WGS sequence"/>
</dbReference>
<keyword evidence="3" id="KW-0479">Metal-binding</keyword>
<dbReference type="EMBL" id="JABDTM020013906">
    <property type="protein sequence ID" value="KAH0819714.1"/>
    <property type="molecule type" value="Genomic_DNA"/>
</dbReference>
<feature type="domain" description="C2HC/C3H-type" evidence="13">
    <location>
        <begin position="341"/>
        <end position="370"/>
    </location>
</feature>
<dbReference type="InterPro" id="IPR020568">
    <property type="entry name" value="Ribosomal_Su5_D2-typ_SF"/>
</dbReference>
<evidence type="ECO:0000256" key="2">
    <source>
        <dbReference type="ARBA" id="ARBA00022679"/>
    </source>
</evidence>
<keyword evidence="10" id="KW-0119">Carbohydrate metabolism</keyword>
<dbReference type="Pfam" id="PF13913">
    <property type="entry name" value="zf-C2HC_2"/>
    <property type="match status" value="2"/>
</dbReference>
<keyword evidence="4" id="KW-0547">Nucleotide-binding</keyword>
<evidence type="ECO:0000256" key="9">
    <source>
        <dbReference type="ARBA" id="ARBA00022842"/>
    </source>
</evidence>
<dbReference type="InterPro" id="IPR006204">
    <property type="entry name" value="GHMP_kinase_N_dom"/>
</dbReference>
<dbReference type="Pfam" id="PF08544">
    <property type="entry name" value="GHMP_kinases_C"/>
    <property type="match status" value="1"/>
</dbReference>
<comment type="similarity">
    <text evidence="1">Belongs to the GHMP kinase family. GalK subfamily.</text>
</comment>
<sequence length="1160" mass="130051">MVGKKIPGEETTILTMNPHTDPPNKTTIEMPNKNALVKTITPGPPKWSNYVKGVISNYIGDTPPAFKAVISSTVPTGGGLSSSAAIEVATYTFLDALVGPSAVMPTDKALACQKAEHDYANVPCGIMDQFISVMGKKGNALLIDCRSMTSTLIPMSDPKIVVLITNSNVKHELTGSEYATRRTQCHQAALILKKLSLRDAKMEDIDYLKKINTDEETIKRARHAVTEIQRTTEAAEALKKKDYKKFGQLMVASHNSLRDDFEVSCPELDQLVELAMQVEGVLGSRMTGGGFGGCTVTLVNSTAVTKVIDHVKKNYKGKPTFYVCKPSDGAQILNNILQEQRLLPCNTCGRTFFPLPLKKHVPICEKNSVKKRKIFDSLKQRVEGTDLAQFHQKTYLKRQESIPKAVEPKPKKPSQWEENHKKLVDAIRSAKGASRDMSSSKKPQPVAASNERCPFCERQFGHKAFDRHVEWCKEHRTRIQKSPANVLLAKERLEARTKYKVPPLNKSKRTAVKEKYSNTNVVNRTESVCSVKSTPTNPPRRNPTVRKPRSVLDLGKKVDSPVKIEKAMSLVSTDDAKKNKETNKRRKEVYEYCPISLQLFLYLPEIIHSNPLSFYSLRSKRYCPPREKVNSTNVNESVESITVAPIKFVALPNKKLVTWKELSGSVSENGQTDEESVIVVYENSNVFGKRNSSKNQTFIEELNEILADSDEDDPKKNYSSDTLNSSDKNSYISPKSKSSPEFRSREAQNLPSTPDVRFSRSEWGASTYQSTLELTKMSSEEMSSTLPLSVYTDDLIKSSNESFSKTSNTDEMCNSSWTDIGEGCKNTTTTRVKESTTSDEEITKLIRLHVDNDLSLSDLNDNCERTTVMDNDDGFTSDEENTDRKDYLFGFCKFSSKVESQQSEYKNGGKHSSERAFIESLKQALATSSKCDDSIDNKEFKHDSDFVEDDKDDSCDDSDNLSKNVEYSNSLFSLSSKLPSNDSILSLKSTEIARDVASGEQIRKNSSKSLTQDANPSDQVSSLICNLNHFCFGKENDENFNIEYEVPKKRRKLNSTFVVDAPTWIKDKTAGCKDEEKVLQAVDGNKAKNTCLLPKILNQSHRVKKEERTKSPPTKLPLVESKLSENRNGVTALDARFKRKFDKQLKIKRDLSSVFLSYPR</sequence>
<evidence type="ECO:0000256" key="12">
    <source>
        <dbReference type="SAM" id="MobiDB-lite"/>
    </source>
</evidence>
<protein>
    <recommendedName>
        <fullName evidence="13">C2HC/C3H-type domain-containing protein</fullName>
    </recommendedName>
</protein>
<dbReference type="InterPro" id="IPR049899">
    <property type="entry name" value="Znf_C2HC_C3H"/>
</dbReference>
<evidence type="ECO:0000256" key="11">
    <source>
        <dbReference type="PROSITE-ProRule" id="PRU01371"/>
    </source>
</evidence>
<dbReference type="PROSITE" id="PS52027">
    <property type="entry name" value="ZF_C2HC_C3H"/>
    <property type="match status" value="1"/>
</dbReference>
<evidence type="ECO:0000256" key="3">
    <source>
        <dbReference type="ARBA" id="ARBA00022723"/>
    </source>
</evidence>
<feature type="region of interest" description="Disordered" evidence="12">
    <location>
        <begin position="1"/>
        <end position="25"/>
    </location>
</feature>
<evidence type="ECO:0000256" key="7">
    <source>
        <dbReference type="ARBA" id="ARBA00022833"/>
    </source>
</evidence>
<dbReference type="InterPro" id="IPR006203">
    <property type="entry name" value="GHMP_knse_ATP-bd_CS"/>
</dbReference>
<reference evidence="14" key="1">
    <citation type="journal article" date="2020" name="J Insects Food Feed">
        <title>The yellow mealworm (Tenebrio molitor) genome: a resource for the emerging insects as food and feed industry.</title>
        <authorList>
            <person name="Eriksson T."/>
            <person name="Andere A."/>
            <person name="Kelstrup H."/>
            <person name="Emery V."/>
            <person name="Picard C."/>
        </authorList>
    </citation>
    <scope>NUCLEOTIDE SEQUENCE</scope>
    <source>
        <strain evidence="14">Stoneville</strain>
        <tissue evidence="14">Whole head</tissue>
    </source>
</reference>
<dbReference type="GO" id="GO:0005829">
    <property type="term" value="C:cytosol"/>
    <property type="evidence" value="ECO:0007669"/>
    <property type="project" value="TreeGrafter"/>
</dbReference>
<dbReference type="FunFam" id="3.30.70.890:FF:000001">
    <property type="entry name" value="Galactokinase"/>
    <property type="match status" value="1"/>
</dbReference>
<reference evidence="14" key="2">
    <citation type="submission" date="2021-08" db="EMBL/GenBank/DDBJ databases">
        <authorList>
            <person name="Eriksson T."/>
        </authorList>
    </citation>
    <scope>NUCLEOTIDE SEQUENCE</scope>
    <source>
        <strain evidence="14">Stoneville</strain>
        <tissue evidence="14">Whole head</tissue>
    </source>
</reference>
<feature type="compositionally biased region" description="Polar residues" evidence="12">
    <location>
        <begin position="12"/>
        <end position="25"/>
    </location>
</feature>
<dbReference type="PRINTS" id="PR00959">
    <property type="entry name" value="MEVGALKINASE"/>
</dbReference>
<dbReference type="NCBIfam" id="TIGR00131">
    <property type="entry name" value="gal_kin"/>
    <property type="match status" value="1"/>
</dbReference>
<dbReference type="GO" id="GO:0008270">
    <property type="term" value="F:zinc ion binding"/>
    <property type="evidence" value="ECO:0007669"/>
    <property type="project" value="UniProtKB-KW"/>
</dbReference>
<dbReference type="SUPFAM" id="SSF55060">
    <property type="entry name" value="GHMP Kinase, C-terminal domain"/>
    <property type="match status" value="1"/>
</dbReference>
<keyword evidence="7" id="KW-0862">Zinc</keyword>
<dbReference type="Gene3D" id="3.30.70.890">
    <property type="entry name" value="GHMP kinase, C-terminal domain"/>
    <property type="match status" value="1"/>
</dbReference>
<dbReference type="GO" id="GO:0004335">
    <property type="term" value="F:galactokinase activity"/>
    <property type="evidence" value="ECO:0007669"/>
    <property type="project" value="InterPro"/>
</dbReference>
<dbReference type="PANTHER" id="PTHR10457:SF7">
    <property type="entry name" value="GALACTOKINASE-RELATED"/>
    <property type="match status" value="1"/>
</dbReference>
<gene>
    <name evidence="14" type="ORF">GEV33_003076</name>
</gene>
<dbReference type="InterPro" id="IPR000705">
    <property type="entry name" value="Galactokinase"/>
</dbReference>
<dbReference type="InterPro" id="IPR013750">
    <property type="entry name" value="GHMP_kinase_C_dom"/>
</dbReference>
<feature type="region of interest" description="Disordered" evidence="12">
    <location>
        <begin position="399"/>
        <end position="418"/>
    </location>
</feature>
<feature type="region of interest" description="Disordered" evidence="12">
    <location>
        <begin position="705"/>
        <end position="758"/>
    </location>
</feature>
<evidence type="ECO:0000256" key="5">
    <source>
        <dbReference type="ARBA" id="ARBA00022771"/>
    </source>
</evidence>
<dbReference type="Pfam" id="PF00288">
    <property type="entry name" value="GHMP_kinases_N"/>
    <property type="match status" value="1"/>
</dbReference>
<name>A0A8J6LEC7_TENMO</name>
<feature type="compositionally biased region" description="Polar residues" evidence="12">
    <location>
        <begin position="719"/>
        <end position="737"/>
    </location>
</feature>
<proteinExistence type="inferred from homology"/>
<dbReference type="PANTHER" id="PTHR10457">
    <property type="entry name" value="MEVALONATE KINASE/GALACTOKINASE"/>
    <property type="match status" value="1"/>
</dbReference>
<evidence type="ECO:0000313" key="15">
    <source>
        <dbReference type="Proteomes" id="UP000719412"/>
    </source>
</evidence>
<dbReference type="Gene3D" id="3.30.230.10">
    <property type="match status" value="1"/>
</dbReference>
<dbReference type="AlphaFoldDB" id="A0A8J6LEC7"/>
<evidence type="ECO:0000259" key="13">
    <source>
        <dbReference type="PROSITE" id="PS52027"/>
    </source>
</evidence>
<dbReference type="GO" id="GO:0005524">
    <property type="term" value="F:ATP binding"/>
    <property type="evidence" value="ECO:0007669"/>
    <property type="project" value="UniProtKB-KW"/>
</dbReference>
<dbReference type="InterPro" id="IPR014721">
    <property type="entry name" value="Ribsml_uS5_D2-typ_fold_subgr"/>
</dbReference>
<keyword evidence="5 11" id="KW-0863">Zinc-finger</keyword>
<dbReference type="PRINTS" id="PR00473">
    <property type="entry name" value="GALCTOKINASE"/>
</dbReference>
<evidence type="ECO:0000256" key="4">
    <source>
        <dbReference type="ARBA" id="ARBA00022741"/>
    </source>
</evidence>
<dbReference type="GO" id="GO:0006012">
    <property type="term" value="P:galactose metabolic process"/>
    <property type="evidence" value="ECO:0007669"/>
    <property type="project" value="InterPro"/>
</dbReference>
<dbReference type="InterPro" id="IPR036554">
    <property type="entry name" value="GHMP_kinase_C_sf"/>
</dbReference>
<feature type="region of interest" description="Disordered" evidence="12">
    <location>
        <begin position="527"/>
        <end position="547"/>
    </location>
</feature>
<keyword evidence="2" id="KW-0808">Transferase</keyword>
<evidence type="ECO:0000256" key="8">
    <source>
        <dbReference type="ARBA" id="ARBA00022840"/>
    </source>
</evidence>
<dbReference type="PROSITE" id="PS00627">
    <property type="entry name" value="GHMP_KINASES_ATP"/>
    <property type="match status" value="1"/>
</dbReference>
<dbReference type="SUPFAM" id="SSF54211">
    <property type="entry name" value="Ribosomal protein S5 domain 2-like"/>
    <property type="match status" value="1"/>
</dbReference>
<evidence type="ECO:0000256" key="1">
    <source>
        <dbReference type="ARBA" id="ARBA00006566"/>
    </source>
</evidence>